<evidence type="ECO:0000313" key="1">
    <source>
        <dbReference type="EMBL" id="TGO10758.1"/>
    </source>
</evidence>
<gene>
    <name evidence="1" type="ORF">BTUL_0126g00110</name>
</gene>
<accession>A0A4Z1EJL6</accession>
<dbReference type="Proteomes" id="UP000297777">
    <property type="component" value="Unassembled WGS sequence"/>
</dbReference>
<name>A0A4Z1EJL6_9HELO</name>
<proteinExistence type="predicted"/>
<evidence type="ECO:0000313" key="2">
    <source>
        <dbReference type="Proteomes" id="UP000297777"/>
    </source>
</evidence>
<keyword evidence="2" id="KW-1185">Reference proteome</keyword>
<dbReference type="OrthoDB" id="3454495at2759"/>
<comment type="caution">
    <text evidence="1">The sequence shown here is derived from an EMBL/GenBank/DDBJ whole genome shotgun (WGS) entry which is preliminary data.</text>
</comment>
<dbReference type="EMBL" id="PQXH01000126">
    <property type="protein sequence ID" value="TGO10758.1"/>
    <property type="molecule type" value="Genomic_DNA"/>
</dbReference>
<dbReference type="AlphaFoldDB" id="A0A4Z1EJL6"/>
<organism evidence="1 2">
    <name type="scientific">Botrytis tulipae</name>
    <dbReference type="NCBI Taxonomy" id="87230"/>
    <lineage>
        <taxon>Eukaryota</taxon>
        <taxon>Fungi</taxon>
        <taxon>Dikarya</taxon>
        <taxon>Ascomycota</taxon>
        <taxon>Pezizomycotina</taxon>
        <taxon>Leotiomycetes</taxon>
        <taxon>Helotiales</taxon>
        <taxon>Sclerotiniaceae</taxon>
        <taxon>Botrytis</taxon>
    </lineage>
</organism>
<sequence>MPSLFERVGRGDDFVVRDVFNSNPLDLNNPQEVKAAQIGTAEFRASTVIQRRQGWMRAAEFDRPPSLQRVPGWNTRNYNKIGFEAIHVNSPDYFLGYKRWVPTYIILPHDAAIPSRADFFKMTEVVVKFIPPIRVPGRSSELASLTGRWSETDRILIFRHDLHSSMYTHGPRVRHYKDGEPAIEGLYFWDCASAFVKVSLRKNSDSVLVDTYDNAVNAPVSMQRIWTTPASNPTRKQS</sequence>
<reference evidence="1 2" key="1">
    <citation type="submission" date="2017-12" db="EMBL/GenBank/DDBJ databases">
        <title>Comparative genomics of Botrytis spp.</title>
        <authorList>
            <person name="Valero-Jimenez C.A."/>
            <person name="Tapia P."/>
            <person name="Veloso J."/>
            <person name="Silva-Moreno E."/>
            <person name="Staats M."/>
            <person name="Valdes J.H."/>
            <person name="Van Kan J.A.L."/>
        </authorList>
    </citation>
    <scope>NUCLEOTIDE SEQUENCE [LARGE SCALE GENOMIC DNA]</scope>
    <source>
        <strain evidence="1 2">Bt9001</strain>
    </source>
</reference>
<protein>
    <submittedName>
        <fullName evidence="1">Uncharacterized protein</fullName>
    </submittedName>
</protein>